<feature type="compositionally biased region" description="Polar residues" evidence="1">
    <location>
        <begin position="588"/>
        <end position="598"/>
    </location>
</feature>
<evidence type="ECO:0000256" key="2">
    <source>
        <dbReference type="SAM" id="Phobius"/>
    </source>
</evidence>
<evidence type="ECO:0000256" key="1">
    <source>
        <dbReference type="SAM" id="MobiDB-lite"/>
    </source>
</evidence>
<evidence type="ECO:0000256" key="3">
    <source>
        <dbReference type="SAM" id="SignalP"/>
    </source>
</evidence>
<keyword evidence="2" id="KW-0812">Transmembrane</keyword>
<sequence length="679" mass="80314">MFCHKTLFILLFIVSIRPLEDSNFYLTFNIQHYGSNFSGLDGGTKTFNRNYNLSLSKLSDINITKNNTDRIKVEKEKVYQIKYDNVSLPLSTNETFYGFTIDFGNKSNLKLLGRLSNFDVKHNEHDYEITCQWHKCNIGIYFFHHDDVDKLDINNGRKILYIDYLILFVIVPNDNKFYLDTVFYYGEVFLYHGCPVYNYVEDIVNFEYFVDEEILRNEAVLPKYNKSFIFLPIFPKRNGETFFKCGYIKQPNASTIDIGFYLKESYDVVNKLTNNTFGYTVKQRCPRLKSEYFHSYEYLYNNSSGFYERQLRRIKKNNYISSRNRMYYFNMENFNYNEVFELKKFKPQKPYSVCIEDYADIKDRFIPILEKLSDIKEDNTTGILYQIIKPSKFNKTFEPKCIKKFDYGGDRNFVNYRLNVKKDLNTASYNQSIKNLIFTINNIEPYGGYFCAVTPDYNIPNNSDFKKQITYFIPENGAIFTFRNAIIYNLVNFSLPFAGYLKDYSNLTKINFFNIIENNKKILLPLNYTINEFKNIDIKEELPPYVEILILCEYKTKVGTKISIVQHLLVNNSQEHQNERPKIDLKTKNYTKIPNSSKNSEENQREKSHNWQSTIIIFVLVLIIMSILVSLVILAIRKANSQHMKSISVNRKVQNREKTYLELKALLNKNDIPNFIPLQ</sequence>
<evidence type="ECO:0000313" key="5">
    <source>
        <dbReference type="WBParaSite" id="SVE_0030400.1"/>
    </source>
</evidence>
<dbReference type="WBParaSite" id="SVE_0030400.1">
    <property type="protein sequence ID" value="SVE_0030400.1"/>
    <property type="gene ID" value="SVE_0030400"/>
</dbReference>
<keyword evidence="2" id="KW-1133">Transmembrane helix</keyword>
<accession>A0A0K0EUV8</accession>
<reference evidence="4" key="1">
    <citation type="submission" date="2014-07" db="EMBL/GenBank/DDBJ databases">
        <authorList>
            <person name="Martin A.A"/>
            <person name="De Silva N."/>
        </authorList>
    </citation>
    <scope>NUCLEOTIDE SEQUENCE</scope>
</reference>
<name>A0A0K0EUV8_STRVS</name>
<feature type="signal peptide" evidence="3">
    <location>
        <begin position="1"/>
        <end position="18"/>
    </location>
</feature>
<feature type="transmembrane region" description="Helical" evidence="2">
    <location>
        <begin position="615"/>
        <end position="636"/>
    </location>
</feature>
<reference evidence="5" key="2">
    <citation type="submission" date="2015-08" db="UniProtKB">
        <authorList>
            <consortium name="WormBaseParasite"/>
        </authorList>
    </citation>
    <scope>IDENTIFICATION</scope>
</reference>
<keyword evidence="4" id="KW-1185">Reference proteome</keyword>
<keyword evidence="3" id="KW-0732">Signal</keyword>
<feature type="region of interest" description="Disordered" evidence="1">
    <location>
        <begin position="579"/>
        <end position="606"/>
    </location>
</feature>
<feature type="chain" id="PRO_5005328667" evidence="3">
    <location>
        <begin position="19"/>
        <end position="679"/>
    </location>
</feature>
<keyword evidence="2" id="KW-0472">Membrane</keyword>
<organism evidence="4 5">
    <name type="scientific">Strongyloides venezuelensis</name>
    <name type="common">Threadworm</name>
    <dbReference type="NCBI Taxonomy" id="75913"/>
    <lineage>
        <taxon>Eukaryota</taxon>
        <taxon>Metazoa</taxon>
        <taxon>Ecdysozoa</taxon>
        <taxon>Nematoda</taxon>
        <taxon>Chromadorea</taxon>
        <taxon>Rhabditida</taxon>
        <taxon>Tylenchina</taxon>
        <taxon>Panagrolaimomorpha</taxon>
        <taxon>Strongyloidoidea</taxon>
        <taxon>Strongyloididae</taxon>
        <taxon>Strongyloides</taxon>
    </lineage>
</organism>
<protein>
    <submittedName>
        <fullName evidence="5">EGF-like domain-containing protein</fullName>
    </submittedName>
</protein>
<dbReference type="Proteomes" id="UP000035680">
    <property type="component" value="Unassembled WGS sequence"/>
</dbReference>
<evidence type="ECO:0000313" key="4">
    <source>
        <dbReference type="Proteomes" id="UP000035680"/>
    </source>
</evidence>
<proteinExistence type="predicted"/>
<dbReference type="AlphaFoldDB" id="A0A0K0EUV8"/>